<feature type="compositionally biased region" description="Polar residues" evidence="1">
    <location>
        <begin position="11"/>
        <end position="20"/>
    </location>
</feature>
<organism evidence="2 3">
    <name type="scientific">Fusarium solani</name>
    <name type="common">Filamentous fungus</name>
    <dbReference type="NCBI Taxonomy" id="169388"/>
    <lineage>
        <taxon>Eukaryota</taxon>
        <taxon>Fungi</taxon>
        <taxon>Dikarya</taxon>
        <taxon>Ascomycota</taxon>
        <taxon>Pezizomycotina</taxon>
        <taxon>Sordariomycetes</taxon>
        <taxon>Hypocreomycetidae</taxon>
        <taxon>Hypocreales</taxon>
        <taxon>Nectriaceae</taxon>
        <taxon>Fusarium</taxon>
        <taxon>Fusarium solani species complex</taxon>
    </lineage>
</organism>
<dbReference type="AlphaFoldDB" id="A0A9P9H172"/>
<proteinExistence type="predicted"/>
<feature type="region of interest" description="Disordered" evidence="1">
    <location>
        <begin position="83"/>
        <end position="120"/>
    </location>
</feature>
<protein>
    <submittedName>
        <fullName evidence="2">Uncharacterized protein</fullName>
    </submittedName>
</protein>
<name>A0A9P9H172_FUSSL</name>
<evidence type="ECO:0000313" key="2">
    <source>
        <dbReference type="EMBL" id="KAH7248002.1"/>
    </source>
</evidence>
<comment type="caution">
    <text evidence="2">The sequence shown here is derived from an EMBL/GenBank/DDBJ whole genome shotgun (WGS) entry which is preliminary data.</text>
</comment>
<dbReference type="Proteomes" id="UP000736672">
    <property type="component" value="Unassembled WGS sequence"/>
</dbReference>
<dbReference type="EMBL" id="JAGTJS010000015">
    <property type="protein sequence ID" value="KAH7248002.1"/>
    <property type="molecule type" value="Genomic_DNA"/>
</dbReference>
<feature type="region of interest" description="Disordered" evidence="1">
    <location>
        <begin position="1"/>
        <end position="27"/>
    </location>
</feature>
<gene>
    <name evidence="2" type="ORF">B0J15DRAFT_527822</name>
</gene>
<keyword evidence="3" id="KW-1185">Reference proteome</keyword>
<evidence type="ECO:0000313" key="3">
    <source>
        <dbReference type="Proteomes" id="UP000736672"/>
    </source>
</evidence>
<sequence>MQKRRPHPCSPVSTKQQLKQSPGGVAWRGMRRGASRFAVSSRSTRSEVHSWCQAPLGPVLLSEDERNFQLCCLMAAISGPGHAPQQRSVSLHKKGGDALGGQQQVAAPRTSRPRPAPNSGTWAISSASGSTLDVWAGVTGWFATLRISRPGLREGMIGRAVSKRRFRSLLAQRWAAWAALSGLAVSRIQGWHATEEHEIPGSCDSHTGDVWVPRSST</sequence>
<accession>A0A9P9H172</accession>
<evidence type="ECO:0000256" key="1">
    <source>
        <dbReference type="SAM" id="MobiDB-lite"/>
    </source>
</evidence>
<reference evidence="2" key="1">
    <citation type="journal article" date="2021" name="Nat. Commun.">
        <title>Genetic determinants of endophytism in the Arabidopsis root mycobiome.</title>
        <authorList>
            <person name="Mesny F."/>
            <person name="Miyauchi S."/>
            <person name="Thiergart T."/>
            <person name="Pickel B."/>
            <person name="Atanasova L."/>
            <person name="Karlsson M."/>
            <person name="Huettel B."/>
            <person name="Barry K.W."/>
            <person name="Haridas S."/>
            <person name="Chen C."/>
            <person name="Bauer D."/>
            <person name="Andreopoulos W."/>
            <person name="Pangilinan J."/>
            <person name="LaButti K."/>
            <person name="Riley R."/>
            <person name="Lipzen A."/>
            <person name="Clum A."/>
            <person name="Drula E."/>
            <person name="Henrissat B."/>
            <person name="Kohler A."/>
            <person name="Grigoriev I.V."/>
            <person name="Martin F.M."/>
            <person name="Hacquard S."/>
        </authorList>
    </citation>
    <scope>NUCLEOTIDE SEQUENCE</scope>
    <source>
        <strain evidence="2">FSSC 5 MPI-SDFR-AT-0091</strain>
    </source>
</reference>